<name>A0ABT1EBR8_9FIRM</name>
<protein>
    <submittedName>
        <fullName evidence="1">DUF4364 family protein</fullName>
    </submittedName>
</protein>
<dbReference type="InterPro" id="IPR036390">
    <property type="entry name" value="WH_DNA-bd_sf"/>
</dbReference>
<gene>
    <name evidence="1" type="ORF">NK125_07705</name>
</gene>
<reference evidence="1 2" key="1">
    <citation type="journal article" date="2022" name="Genome Biol. Evol.">
        <title>Host diet, physiology and behaviors set the stage for Lachnospiraceae cladogenesis.</title>
        <authorList>
            <person name="Vera-Ponce De Leon A."/>
            <person name="Schneider M."/>
            <person name="Jahnes B.C."/>
            <person name="Sadowski V."/>
            <person name="Camuy-Velez L.A."/>
            <person name="Duan J."/>
            <person name="Sabree Z.L."/>
        </authorList>
    </citation>
    <scope>NUCLEOTIDE SEQUENCE [LARGE SCALE GENOMIC DNA]</scope>
    <source>
        <strain evidence="1 2">PAL113</strain>
    </source>
</reference>
<dbReference type="Proteomes" id="UP001523566">
    <property type="component" value="Unassembled WGS sequence"/>
</dbReference>
<dbReference type="InterPro" id="IPR025374">
    <property type="entry name" value="DUF4364"/>
</dbReference>
<dbReference type="EMBL" id="JAMZFW010000009">
    <property type="protein sequence ID" value="MCP1102291.1"/>
    <property type="molecule type" value="Genomic_DNA"/>
</dbReference>
<dbReference type="Pfam" id="PF14277">
    <property type="entry name" value="DUF4364"/>
    <property type="match status" value="1"/>
</dbReference>
<comment type="caution">
    <text evidence="1">The sequence shown here is derived from an EMBL/GenBank/DDBJ whole genome shotgun (WGS) entry which is preliminary data.</text>
</comment>
<dbReference type="SUPFAM" id="SSF46785">
    <property type="entry name" value="Winged helix' DNA-binding domain"/>
    <property type="match status" value="1"/>
</dbReference>
<sequence>MADVNLLYKLIVLYMLNKVDFPLATSQISDFILDKGYTTYFKLQQTLSELENSGFIRVENTHNRTLYHLTEEGEKTLHYFSKEISGDIIADIDVYLSEKKYDLKIESQIKADYYENVNHEYTVRLRVMEGNVPLIDLNVSVPSIAEAQTIADNWYKNSEEVYSLIMQKLL</sequence>
<evidence type="ECO:0000313" key="2">
    <source>
        <dbReference type="Proteomes" id="UP001523566"/>
    </source>
</evidence>
<dbReference type="Gene3D" id="1.10.10.10">
    <property type="entry name" value="Winged helix-like DNA-binding domain superfamily/Winged helix DNA-binding domain"/>
    <property type="match status" value="1"/>
</dbReference>
<keyword evidence="2" id="KW-1185">Reference proteome</keyword>
<evidence type="ECO:0000313" key="1">
    <source>
        <dbReference type="EMBL" id="MCP1102291.1"/>
    </source>
</evidence>
<dbReference type="InterPro" id="IPR036388">
    <property type="entry name" value="WH-like_DNA-bd_sf"/>
</dbReference>
<organism evidence="1 2">
    <name type="scientific">Aequitasia blattaphilus</name>
    <dbReference type="NCBI Taxonomy" id="2949332"/>
    <lineage>
        <taxon>Bacteria</taxon>
        <taxon>Bacillati</taxon>
        <taxon>Bacillota</taxon>
        <taxon>Clostridia</taxon>
        <taxon>Lachnospirales</taxon>
        <taxon>Lachnospiraceae</taxon>
        <taxon>Aequitasia</taxon>
    </lineage>
</organism>
<accession>A0ABT1EBR8</accession>
<proteinExistence type="predicted"/>
<dbReference type="RefSeq" id="WP_262066075.1">
    <property type="nucleotide sequence ID" value="NZ_JAMXOD010000009.1"/>
</dbReference>